<protein>
    <submittedName>
        <fullName evidence="1">Uncharacterized protein</fullName>
    </submittedName>
</protein>
<accession>A0A0A9GEU7</accession>
<sequence length="58" mass="6459">MRSRIARTSSTLENDSSTRYPLVSKKLSWSAVRLPAGGIRGGPRLRRRGKGSDRFSLL</sequence>
<organism evidence="1">
    <name type="scientific">Arundo donax</name>
    <name type="common">Giant reed</name>
    <name type="synonym">Donax arundinaceus</name>
    <dbReference type="NCBI Taxonomy" id="35708"/>
    <lineage>
        <taxon>Eukaryota</taxon>
        <taxon>Viridiplantae</taxon>
        <taxon>Streptophyta</taxon>
        <taxon>Embryophyta</taxon>
        <taxon>Tracheophyta</taxon>
        <taxon>Spermatophyta</taxon>
        <taxon>Magnoliopsida</taxon>
        <taxon>Liliopsida</taxon>
        <taxon>Poales</taxon>
        <taxon>Poaceae</taxon>
        <taxon>PACMAD clade</taxon>
        <taxon>Arundinoideae</taxon>
        <taxon>Arundineae</taxon>
        <taxon>Arundo</taxon>
    </lineage>
</organism>
<reference evidence="1" key="1">
    <citation type="submission" date="2014-09" db="EMBL/GenBank/DDBJ databases">
        <authorList>
            <person name="Magalhaes I.L.F."/>
            <person name="Oliveira U."/>
            <person name="Santos F.R."/>
            <person name="Vidigal T.H.D.A."/>
            <person name="Brescovit A.D."/>
            <person name="Santos A.J."/>
        </authorList>
    </citation>
    <scope>NUCLEOTIDE SEQUENCE</scope>
    <source>
        <tissue evidence="1">Shoot tissue taken approximately 20 cm above the soil surface</tissue>
    </source>
</reference>
<dbReference type="EMBL" id="GBRH01176820">
    <property type="protein sequence ID" value="JAE21076.1"/>
    <property type="molecule type" value="Transcribed_RNA"/>
</dbReference>
<proteinExistence type="predicted"/>
<evidence type="ECO:0000313" key="1">
    <source>
        <dbReference type="EMBL" id="JAE21076.1"/>
    </source>
</evidence>
<reference evidence="1" key="2">
    <citation type="journal article" date="2015" name="Data Brief">
        <title>Shoot transcriptome of the giant reed, Arundo donax.</title>
        <authorList>
            <person name="Barrero R.A."/>
            <person name="Guerrero F.D."/>
            <person name="Moolhuijzen P."/>
            <person name="Goolsby J.A."/>
            <person name="Tidwell J."/>
            <person name="Bellgard S.E."/>
            <person name="Bellgard M.I."/>
        </authorList>
    </citation>
    <scope>NUCLEOTIDE SEQUENCE</scope>
    <source>
        <tissue evidence="1">Shoot tissue taken approximately 20 cm above the soil surface</tissue>
    </source>
</reference>
<dbReference type="AlphaFoldDB" id="A0A0A9GEU7"/>
<name>A0A0A9GEU7_ARUDO</name>